<reference evidence="6" key="1">
    <citation type="journal article" date="2019" name="Int. J. Syst. Evol. Microbiol.">
        <title>The Global Catalogue of Microorganisms (GCM) 10K type strain sequencing project: providing services to taxonomists for standard genome sequencing and annotation.</title>
        <authorList>
            <consortium name="The Broad Institute Genomics Platform"/>
            <consortium name="The Broad Institute Genome Sequencing Center for Infectious Disease"/>
            <person name="Wu L."/>
            <person name="Ma J."/>
        </authorList>
    </citation>
    <scope>NUCLEOTIDE SEQUENCE [LARGE SCALE GENOMIC DNA]</scope>
    <source>
        <strain evidence="6">JCM 16923</strain>
    </source>
</reference>
<dbReference type="Proteomes" id="UP001418444">
    <property type="component" value="Unassembled WGS sequence"/>
</dbReference>
<dbReference type="Gene3D" id="3.90.1510.10">
    <property type="entry name" value="Glycerate kinase, domain 2"/>
    <property type="match status" value="1"/>
</dbReference>
<accession>A0ABP7NR52</accession>
<keyword evidence="6" id="KW-1185">Reference proteome</keyword>
<comment type="similarity">
    <text evidence="1 4">Belongs to the glycerate kinase type-1 family.</text>
</comment>
<evidence type="ECO:0000256" key="2">
    <source>
        <dbReference type="ARBA" id="ARBA00022679"/>
    </source>
</evidence>
<evidence type="ECO:0000313" key="6">
    <source>
        <dbReference type="Proteomes" id="UP001418444"/>
    </source>
</evidence>
<dbReference type="Gene3D" id="3.40.50.10350">
    <property type="entry name" value="Glycerate kinase, domain 1"/>
    <property type="match status" value="1"/>
</dbReference>
<name>A0ABP7NR52_9ACTN</name>
<gene>
    <name evidence="5" type="ORF">GCM10022231_08030</name>
</gene>
<dbReference type="GO" id="GO:0016301">
    <property type="term" value="F:kinase activity"/>
    <property type="evidence" value="ECO:0007669"/>
    <property type="project" value="UniProtKB-KW"/>
</dbReference>
<protein>
    <submittedName>
        <fullName evidence="5">Glycerate kinase</fullName>
    </submittedName>
</protein>
<organism evidence="5 6">
    <name type="scientific">Gordonia caeni</name>
    <dbReference type="NCBI Taxonomy" id="1007097"/>
    <lineage>
        <taxon>Bacteria</taxon>
        <taxon>Bacillati</taxon>
        <taxon>Actinomycetota</taxon>
        <taxon>Actinomycetes</taxon>
        <taxon>Mycobacteriales</taxon>
        <taxon>Gordoniaceae</taxon>
        <taxon>Gordonia</taxon>
    </lineage>
</organism>
<dbReference type="RefSeq" id="WP_344780853.1">
    <property type="nucleotide sequence ID" value="NZ_BAAAZW010000002.1"/>
</dbReference>
<dbReference type="InterPro" id="IPR018197">
    <property type="entry name" value="Glycerate_kinase_RE-like"/>
</dbReference>
<dbReference type="PANTHER" id="PTHR21599:SF0">
    <property type="entry name" value="GLYCERATE KINASE"/>
    <property type="match status" value="1"/>
</dbReference>
<evidence type="ECO:0000313" key="5">
    <source>
        <dbReference type="EMBL" id="GAA3952409.1"/>
    </source>
</evidence>
<dbReference type="InterPro" id="IPR004381">
    <property type="entry name" value="Glycerate_kinase"/>
</dbReference>
<evidence type="ECO:0000256" key="4">
    <source>
        <dbReference type="PIRNR" id="PIRNR006078"/>
    </source>
</evidence>
<dbReference type="PIRSF" id="PIRSF006078">
    <property type="entry name" value="GlxK"/>
    <property type="match status" value="1"/>
</dbReference>
<proteinExistence type="inferred from homology"/>
<evidence type="ECO:0000256" key="3">
    <source>
        <dbReference type="ARBA" id="ARBA00022777"/>
    </source>
</evidence>
<dbReference type="EMBL" id="BAAAZW010000002">
    <property type="protein sequence ID" value="GAA3952409.1"/>
    <property type="molecule type" value="Genomic_DNA"/>
</dbReference>
<dbReference type="NCBIfam" id="TIGR00045">
    <property type="entry name" value="glycerate kinase"/>
    <property type="match status" value="1"/>
</dbReference>
<sequence length="374" mass="37351">MHPGPQTALRVIVAPDSFKGTADAGAVAGALAEGWRHVRPVDRVTLLPQADGGEGTLDALAVATEGARWHTVADVCGPDHRPVSARWLELPGGIGVAELAESSGLPMMTDLDPAGATSRGLGEVIAAALDHGVQGLVIGLGGSASTDAGAGVLAALGFEFFDGRGDPVDPRTAGDLARITDVASERARSLPPGGVEVLTDTLAPLTGPTGAAHTFGAQKGADAVMRAELDELVSGFAAVVGPARGIAADEPGAGAAGGVGFALRAWGGALVPGAQRINELSRLTAAVRDADLVITGEGRFDATSETGKLVGTVLELCRAHAVRTVVIAGQLAAPVPDLGISLSEVAGSAEAARLRPLRYARAAAAQIAAGVSDD</sequence>
<keyword evidence="3 4" id="KW-0418">Kinase</keyword>
<dbReference type="PANTHER" id="PTHR21599">
    <property type="entry name" value="GLYCERATE KINASE"/>
    <property type="match status" value="1"/>
</dbReference>
<keyword evidence="2 4" id="KW-0808">Transferase</keyword>
<comment type="caution">
    <text evidence="5">The sequence shown here is derived from an EMBL/GenBank/DDBJ whole genome shotgun (WGS) entry which is preliminary data.</text>
</comment>
<evidence type="ECO:0000256" key="1">
    <source>
        <dbReference type="ARBA" id="ARBA00006284"/>
    </source>
</evidence>
<dbReference type="InterPro" id="IPR036129">
    <property type="entry name" value="Glycerate_kinase_sf"/>
</dbReference>
<dbReference type="InterPro" id="IPR018193">
    <property type="entry name" value="Glyc_kinase_flavodox-like_fold"/>
</dbReference>
<dbReference type="SUPFAM" id="SSF110738">
    <property type="entry name" value="Glycerate kinase I"/>
    <property type="match status" value="1"/>
</dbReference>
<dbReference type="Pfam" id="PF02595">
    <property type="entry name" value="Gly_kinase"/>
    <property type="match status" value="1"/>
</dbReference>